<dbReference type="SUPFAM" id="SSF49562">
    <property type="entry name" value="C2 domain (Calcium/lipid-binding domain, CaLB)"/>
    <property type="match status" value="2"/>
</dbReference>
<dbReference type="InterPro" id="IPR000008">
    <property type="entry name" value="C2_dom"/>
</dbReference>
<evidence type="ECO:0000256" key="1">
    <source>
        <dbReference type="SAM" id="MobiDB-lite"/>
    </source>
</evidence>
<organism evidence="4 5">
    <name type="scientific">Clytia hemisphaerica</name>
    <dbReference type="NCBI Taxonomy" id="252671"/>
    <lineage>
        <taxon>Eukaryota</taxon>
        <taxon>Metazoa</taxon>
        <taxon>Cnidaria</taxon>
        <taxon>Hydrozoa</taxon>
        <taxon>Hydroidolina</taxon>
        <taxon>Leptothecata</taxon>
        <taxon>Obeliida</taxon>
        <taxon>Clytiidae</taxon>
        <taxon>Clytia</taxon>
    </lineage>
</organism>
<accession>A0A7M5WLI2</accession>
<feature type="compositionally biased region" description="Pro residues" evidence="1">
    <location>
        <begin position="68"/>
        <end position="81"/>
    </location>
</feature>
<feature type="region of interest" description="Disordered" evidence="1">
    <location>
        <begin position="125"/>
        <end position="214"/>
    </location>
</feature>
<dbReference type="EnsemblMetazoa" id="CLYHEMT009605.1">
    <property type="protein sequence ID" value="CLYHEMP009605.1"/>
    <property type="gene ID" value="CLYHEMG009605"/>
</dbReference>
<evidence type="ECO:0000256" key="2">
    <source>
        <dbReference type="SAM" id="Phobius"/>
    </source>
</evidence>
<sequence>MEVHVKVLIPIIVLLALLVITVVVITCYFYIWPYCVKRKKQSAQYSKLTDLPDLTMAKDRRKRRKPRPPTIIRPSTPPPVPTKTSEQSRRYKTSTTTPYYNESMKHLPVKGIGTTHNQFNFLSTSTDKKPLLSPGSNKKPFLSPGGVESEFGDDEIFYFGDESTSPNPRELSLISSSSQTNSDETNNNSSRITRETKNRFRPEPILNTYSSNEDRSGIDLSVPVYREQKYSNKRSKSTRQPLTKPKALSVLSPADGKIEFTLFYNADEKLLTINLVQLKEIFLKAESFIGILSVFDKDQTKERKKSNTVHLIRSTDNTLQLSDYADTGFLMYLTLLRPDMKFSRHTSVVFGNDSAIFNERFTIPCQDTNLKKSCLCIHALCKFGRDGEPIVLGEVTVPLKRLQNSQVLPFLAELQCPAQEIELEPYLKPTTELGNLEIYLSFNPMASKLVVKIIQASSLPKIGMTGHPNVSVKTALYYCNTRLAKETTSIQKRQRSPIFNEMFEFNLSKDRISECDVLFEIRHHGPMFRTVIGYVIVGNSAGGEGTKQWRQLLDFSCHEKQYKIMPKKPVGLS</sequence>
<feature type="transmembrane region" description="Helical" evidence="2">
    <location>
        <begin position="7"/>
        <end position="32"/>
    </location>
</feature>
<dbReference type="SMART" id="SM00239">
    <property type="entry name" value="C2"/>
    <property type="match status" value="2"/>
</dbReference>
<feature type="region of interest" description="Disordered" evidence="1">
    <location>
        <begin position="54"/>
        <end position="97"/>
    </location>
</feature>
<dbReference type="RefSeq" id="XP_066931297.1">
    <property type="nucleotide sequence ID" value="XM_067075196.1"/>
</dbReference>
<dbReference type="AlphaFoldDB" id="A0A7M5WLI2"/>
<keyword evidence="2" id="KW-0812">Transmembrane</keyword>
<dbReference type="GeneID" id="136819034"/>
<dbReference type="PANTHER" id="PTHR10024">
    <property type="entry name" value="SYNAPTOTAGMIN"/>
    <property type="match status" value="1"/>
</dbReference>
<proteinExistence type="predicted"/>
<name>A0A7M5WLI2_9CNID</name>
<evidence type="ECO:0000313" key="4">
    <source>
        <dbReference type="EnsemblMetazoa" id="CLYHEMP009605.1"/>
    </source>
</evidence>
<reference evidence="4" key="1">
    <citation type="submission" date="2021-01" db="UniProtKB">
        <authorList>
            <consortium name="EnsemblMetazoa"/>
        </authorList>
    </citation>
    <scope>IDENTIFICATION</scope>
</reference>
<feature type="compositionally biased region" description="Polar residues" evidence="1">
    <location>
        <begin position="179"/>
        <end position="191"/>
    </location>
</feature>
<dbReference type="CDD" id="cd00276">
    <property type="entry name" value="C2B_Synaptotagmin"/>
    <property type="match status" value="1"/>
</dbReference>
<dbReference type="Pfam" id="PF00168">
    <property type="entry name" value="C2"/>
    <property type="match status" value="2"/>
</dbReference>
<keyword evidence="2" id="KW-0472">Membrane</keyword>
<dbReference type="Gene3D" id="2.60.40.150">
    <property type="entry name" value="C2 domain"/>
    <property type="match status" value="2"/>
</dbReference>
<keyword evidence="2" id="KW-1133">Transmembrane helix</keyword>
<evidence type="ECO:0000259" key="3">
    <source>
        <dbReference type="PROSITE" id="PS50004"/>
    </source>
</evidence>
<keyword evidence="5" id="KW-1185">Reference proteome</keyword>
<dbReference type="PROSITE" id="PS50004">
    <property type="entry name" value="C2"/>
    <property type="match status" value="1"/>
</dbReference>
<dbReference type="OrthoDB" id="270970at2759"/>
<evidence type="ECO:0000313" key="5">
    <source>
        <dbReference type="Proteomes" id="UP000594262"/>
    </source>
</evidence>
<dbReference type="Proteomes" id="UP000594262">
    <property type="component" value="Unplaced"/>
</dbReference>
<dbReference type="InterPro" id="IPR035892">
    <property type="entry name" value="C2_domain_sf"/>
</dbReference>
<feature type="compositionally biased region" description="Basic and acidic residues" evidence="1">
    <location>
        <begin position="192"/>
        <end position="202"/>
    </location>
</feature>
<protein>
    <recommendedName>
        <fullName evidence="3">C2 domain-containing protein</fullName>
    </recommendedName>
</protein>
<feature type="domain" description="C2" evidence="3">
    <location>
        <begin position="432"/>
        <end position="550"/>
    </location>
</feature>